<name>A0A3L6SLA6_PANMI</name>
<dbReference type="PROSITE" id="PS50966">
    <property type="entry name" value="ZF_SWIM"/>
    <property type="match status" value="1"/>
</dbReference>
<evidence type="ECO:0000313" key="7">
    <source>
        <dbReference type="Proteomes" id="UP000275267"/>
    </source>
</evidence>
<evidence type="ECO:0000256" key="4">
    <source>
        <dbReference type="PROSITE-ProRule" id="PRU00325"/>
    </source>
</evidence>
<dbReference type="STRING" id="4540.A0A3L6SLA6"/>
<protein>
    <recommendedName>
        <fullName evidence="5">SWIM-type domain-containing protein</fullName>
    </recommendedName>
</protein>
<dbReference type="EMBL" id="PQIB02000004">
    <property type="protein sequence ID" value="RLN23409.1"/>
    <property type="molecule type" value="Genomic_DNA"/>
</dbReference>
<dbReference type="SMART" id="SM00575">
    <property type="entry name" value="ZnF_PMZ"/>
    <property type="match status" value="1"/>
</dbReference>
<evidence type="ECO:0000256" key="2">
    <source>
        <dbReference type="ARBA" id="ARBA00022771"/>
    </source>
</evidence>
<dbReference type="InterPro" id="IPR006564">
    <property type="entry name" value="Znf_PMZ"/>
</dbReference>
<evidence type="ECO:0000259" key="5">
    <source>
        <dbReference type="PROSITE" id="PS50966"/>
    </source>
</evidence>
<evidence type="ECO:0000256" key="1">
    <source>
        <dbReference type="ARBA" id="ARBA00022723"/>
    </source>
</evidence>
<sequence length="241" mass="28312">MAESFNSVLKGIRGMPVNAIVMFSFSKMVAWFNKRYEEAKELQRNNQLWAPRPLEHLQKAKEKAHTHEVECFDNEIGKYEITERGATTSDGEVKRSRCYVVVLVDFSCTCGRPRQYHTPCSHDIAVARHSRFDFKSQMPRELSVDSLLLTWSPRYEPYLDEGQWPPYTGPKYIADPGCRWNKRGSRKRLRHNMSMDQVSGRTRHGRARPFVTDPEQSNCRRCSRVRHNVRRCTWPISQVRY</sequence>
<proteinExistence type="predicted"/>
<evidence type="ECO:0000313" key="6">
    <source>
        <dbReference type="EMBL" id="RLN23409.1"/>
    </source>
</evidence>
<gene>
    <name evidence="6" type="ORF">C2845_PM07G02240</name>
</gene>
<comment type="caution">
    <text evidence="6">The sequence shown here is derived from an EMBL/GenBank/DDBJ whole genome shotgun (WGS) entry which is preliminary data.</text>
</comment>
<dbReference type="Proteomes" id="UP000275267">
    <property type="component" value="Unassembled WGS sequence"/>
</dbReference>
<reference evidence="7" key="1">
    <citation type="journal article" date="2019" name="Nat. Commun.">
        <title>The genome of broomcorn millet.</title>
        <authorList>
            <person name="Zou C."/>
            <person name="Miki D."/>
            <person name="Li D."/>
            <person name="Tang Q."/>
            <person name="Xiao L."/>
            <person name="Rajput S."/>
            <person name="Deng P."/>
            <person name="Jia W."/>
            <person name="Huang R."/>
            <person name="Zhang M."/>
            <person name="Sun Y."/>
            <person name="Hu J."/>
            <person name="Fu X."/>
            <person name="Schnable P.S."/>
            <person name="Li F."/>
            <person name="Zhang H."/>
            <person name="Feng B."/>
            <person name="Zhu X."/>
            <person name="Liu R."/>
            <person name="Schnable J.C."/>
            <person name="Zhu J.-K."/>
            <person name="Zhang H."/>
        </authorList>
    </citation>
    <scope>NUCLEOTIDE SEQUENCE [LARGE SCALE GENOMIC DNA]</scope>
</reference>
<accession>A0A3L6SLA6</accession>
<dbReference type="InterPro" id="IPR007527">
    <property type="entry name" value="Znf_SWIM"/>
</dbReference>
<feature type="domain" description="SWIM-type" evidence="5">
    <location>
        <begin position="99"/>
        <end position="131"/>
    </location>
</feature>
<keyword evidence="2 4" id="KW-0863">Zinc-finger</keyword>
<keyword evidence="3" id="KW-0862">Zinc</keyword>
<keyword evidence="7" id="KW-1185">Reference proteome</keyword>
<keyword evidence="1" id="KW-0479">Metal-binding</keyword>
<organism evidence="6 7">
    <name type="scientific">Panicum miliaceum</name>
    <name type="common">Proso millet</name>
    <name type="synonym">Broomcorn millet</name>
    <dbReference type="NCBI Taxonomy" id="4540"/>
    <lineage>
        <taxon>Eukaryota</taxon>
        <taxon>Viridiplantae</taxon>
        <taxon>Streptophyta</taxon>
        <taxon>Embryophyta</taxon>
        <taxon>Tracheophyta</taxon>
        <taxon>Spermatophyta</taxon>
        <taxon>Magnoliopsida</taxon>
        <taxon>Liliopsida</taxon>
        <taxon>Poales</taxon>
        <taxon>Poaceae</taxon>
        <taxon>PACMAD clade</taxon>
        <taxon>Panicoideae</taxon>
        <taxon>Panicodae</taxon>
        <taxon>Paniceae</taxon>
        <taxon>Panicinae</taxon>
        <taxon>Panicum</taxon>
        <taxon>Panicum sect. Panicum</taxon>
    </lineage>
</organism>
<dbReference type="GO" id="GO:0008270">
    <property type="term" value="F:zinc ion binding"/>
    <property type="evidence" value="ECO:0007669"/>
    <property type="project" value="UniProtKB-KW"/>
</dbReference>
<evidence type="ECO:0000256" key="3">
    <source>
        <dbReference type="ARBA" id="ARBA00022833"/>
    </source>
</evidence>
<dbReference type="AlphaFoldDB" id="A0A3L6SLA6"/>
<dbReference type="OrthoDB" id="660475at2759"/>